<dbReference type="Pfam" id="PF08547">
    <property type="entry name" value="CIA30"/>
    <property type="match status" value="1"/>
</dbReference>
<protein>
    <submittedName>
        <fullName evidence="3">CIA30 family protein</fullName>
    </submittedName>
</protein>
<evidence type="ECO:0000313" key="3">
    <source>
        <dbReference type="EMBL" id="MCF2947856.1"/>
    </source>
</evidence>
<dbReference type="EMBL" id="JAKGAS010000003">
    <property type="protein sequence ID" value="MCF2947856.1"/>
    <property type="molecule type" value="Genomic_DNA"/>
</dbReference>
<reference evidence="3 4" key="1">
    <citation type="submission" date="2022-01" db="EMBL/GenBank/DDBJ databases">
        <title>Paraglaciecola sp. G1-23.</title>
        <authorList>
            <person name="Jin M.S."/>
            <person name="Han D.M."/>
            <person name="Kim H.M."/>
            <person name="Jeon C.O."/>
        </authorList>
    </citation>
    <scope>NUCLEOTIDE SEQUENCE [LARGE SCALE GENOMIC DNA]</scope>
    <source>
        <strain evidence="3 4">G1-23</strain>
    </source>
</reference>
<keyword evidence="4" id="KW-1185">Reference proteome</keyword>
<keyword evidence="1" id="KW-0732">Signal</keyword>
<gene>
    <name evidence="3" type="ORF">L0668_07045</name>
</gene>
<feature type="signal peptide" evidence="1">
    <location>
        <begin position="1"/>
        <end position="29"/>
    </location>
</feature>
<feature type="domain" description="NADH:ubiquinone oxidoreductase intermediate-associated protein 30" evidence="2">
    <location>
        <begin position="52"/>
        <end position="193"/>
    </location>
</feature>
<proteinExistence type="predicted"/>
<evidence type="ECO:0000313" key="4">
    <source>
        <dbReference type="Proteomes" id="UP001521137"/>
    </source>
</evidence>
<sequence length="199" mass="21852">MKNLINTPIQMAKYLAFFSIMAFSGSTLAASLSALVDDFNHSTNNNLGVQRQFMNDTVAGGKTNTELKITAGVMHYEGDIVPPRGQPGWASSVLLLDPQGLPKDASAFAGVELKIRVNKGNLSLSANSTEITNFDYHAATIVTENDGEFHTVKVPFTSMKRMWSEQTELNKSTINSLSITAFDLQQGAFDFEVDEVRFY</sequence>
<accession>A0ABS9D4Q3</accession>
<evidence type="ECO:0000259" key="2">
    <source>
        <dbReference type="Pfam" id="PF08547"/>
    </source>
</evidence>
<evidence type="ECO:0000256" key="1">
    <source>
        <dbReference type="SAM" id="SignalP"/>
    </source>
</evidence>
<dbReference type="SUPFAM" id="SSF49785">
    <property type="entry name" value="Galactose-binding domain-like"/>
    <property type="match status" value="1"/>
</dbReference>
<dbReference type="InterPro" id="IPR008979">
    <property type="entry name" value="Galactose-bd-like_sf"/>
</dbReference>
<dbReference type="RefSeq" id="WP_235311388.1">
    <property type="nucleotide sequence ID" value="NZ_JAKGAS010000003.1"/>
</dbReference>
<dbReference type="Proteomes" id="UP001521137">
    <property type="component" value="Unassembled WGS sequence"/>
</dbReference>
<feature type="chain" id="PRO_5045407652" evidence="1">
    <location>
        <begin position="30"/>
        <end position="199"/>
    </location>
</feature>
<name>A0ABS9D4Q3_9ALTE</name>
<dbReference type="InterPro" id="IPR013857">
    <property type="entry name" value="NADH-UbQ_OxRdtase-assoc_prot30"/>
</dbReference>
<comment type="caution">
    <text evidence="3">The sequence shown here is derived from an EMBL/GenBank/DDBJ whole genome shotgun (WGS) entry which is preliminary data.</text>
</comment>
<organism evidence="3 4">
    <name type="scientific">Paraglaciecola algarum</name>
    <dbReference type="NCBI Taxonomy" id="3050085"/>
    <lineage>
        <taxon>Bacteria</taxon>
        <taxon>Pseudomonadati</taxon>
        <taxon>Pseudomonadota</taxon>
        <taxon>Gammaproteobacteria</taxon>
        <taxon>Alteromonadales</taxon>
        <taxon>Alteromonadaceae</taxon>
        <taxon>Paraglaciecola</taxon>
    </lineage>
</organism>